<evidence type="ECO:0000259" key="6">
    <source>
        <dbReference type="PROSITE" id="PS00715"/>
    </source>
</evidence>
<sequence length="469" mass="55220">MAVTQRKKTKRRRSRKTEEWLEEVELVEPLSLEESLLMPEHEEELTLEEPLAEEEPLEPLPEEWDEYWFEREEELPELPEDLAVTPEELAEEEEHAAVEDAMAAWARELRRRPLLDKEQEQQLAKRMERATRVRQNLLRRYVEKEFGIKLRKWKENETFDDYLLVLKNALKKLPPERLEEIARQLGVPENEWKRMSAERRPGYLVEVISQRYLQIATPEEMEVIKDGEEARQIMIESNLRLVVSIARKYRGYGVPLNDLIQEGNIGLIQAVDRFDWRKGTRFSTCATLWIRQAVIRAIQAQSQLVKLPTRISEQLHKLNRAREVLTQELGREPTAQELARFMKMPKAQVEELLGYPHQVSSLDEPVDSEEKVTLLDAIEDTSTLNPEEEMLQRTLREHIDRALNELPENYRTVIKLRYGLEDGQTHTYEEIGRRLGLSRQRVKQIADVALKRLRQHPLLKQARLDALAS</sequence>
<keyword evidence="3" id="KW-0238">DNA-binding</keyword>
<dbReference type="Pfam" id="PF04545">
    <property type="entry name" value="Sigma70_r4"/>
    <property type="match status" value="1"/>
</dbReference>
<comment type="caution">
    <text evidence="7">The sequence shown here is derived from an EMBL/GenBank/DDBJ whole genome shotgun (WGS) entry which is preliminary data.</text>
</comment>
<dbReference type="CDD" id="cd06171">
    <property type="entry name" value="Sigma70_r4"/>
    <property type="match status" value="1"/>
</dbReference>
<keyword evidence="4" id="KW-0804">Transcription</keyword>
<protein>
    <submittedName>
        <fullName evidence="7">RNA polymerase sigma factor (Sigma-70 family)</fullName>
    </submittedName>
</protein>
<dbReference type="PROSITE" id="PS00715">
    <property type="entry name" value="SIGMA70_1"/>
    <property type="match status" value="1"/>
</dbReference>
<dbReference type="SUPFAM" id="SSF88946">
    <property type="entry name" value="Sigma2 domain of RNA polymerase sigma factors"/>
    <property type="match status" value="1"/>
</dbReference>
<dbReference type="InterPro" id="IPR007627">
    <property type="entry name" value="RNA_pol_sigma70_r2"/>
</dbReference>
<dbReference type="EMBL" id="JANUCP010000005">
    <property type="protein sequence ID" value="MCS3920477.1"/>
    <property type="molecule type" value="Genomic_DNA"/>
</dbReference>
<evidence type="ECO:0000256" key="4">
    <source>
        <dbReference type="ARBA" id="ARBA00023163"/>
    </source>
</evidence>
<dbReference type="PRINTS" id="PR00046">
    <property type="entry name" value="SIGMA70FCT"/>
</dbReference>
<proteinExistence type="predicted"/>
<dbReference type="NCBIfam" id="TIGR02937">
    <property type="entry name" value="sigma70-ECF"/>
    <property type="match status" value="1"/>
</dbReference>
<reference evidence="7 8" key="1">
    <citation type="submission" date="2022-08" db="EMBL/GenBank/DDBJ databases">
        <title>Bacterial and archaeal communities from various locations to study Microbial Dark Matter (Phase II).</title>
        <authorList>
            <person name="Stepanauskas R."/>
        </authorList>
    </citation>
    <scope>NUCLEOTIDE SEQUENCE [LARGE SCALE GENOMIC DNA]</scope>
    <source>
        <strain evidence="7 8">PD1</strain>
    </source>
</reference>
<dbReference type="InterPro" id="IPR013325">
    <property type="entry name" value="RNA_pol_sigma_r2"/>
</dbReference>
<dbReference type="PANTHER" id="PTHR30603:SF47">
    <property type="entry name" value="RNA POLYMERASE SIGMA FACTOR SIGD, CHLOROPLASTIC"/>
    <property type="match status" value="1"/>
</dbReference>
<name>A0ABT2ERD1_9BACT</name>
<feature type="domain" description="RNA polymerase sigma-70" evidence="6">
    <location>
        <begin position="258"/>
        <end position="271"/>
    </location>
</feature>
<dbReference type="InterPro" id="IPR013324">
    <property type="entry name" value="RNA_pol_sigma_r3/r4-like"/>
</dbReference>
<feature type="compositionally biased region" description="Acidic residues" evidence="5">
    <location>
        <begin position="41"/>
        <end position="58"/>
    </location>
</feature>
<dbReference type="InterPro" id="IPR014284">
    <property type="entry name" value="RNA_pol_sigma-70_dom"/>
</dbReference>
<gene>
    <name evidence="7" type="ORF">M2350_002906</name>
</gene>
<dbReference type="SUPFAM" id="SSF88659">
    <property type="entry name" value="Sigma3 and sigma4 domains of RNA polymerase sigma factors"/>
    <property type="match status" value="2"/>
</dbReference>
<keyword evidence="8" id="KW-1185">Reference proteome</keyword>
<organism evidence="7 8">
    <name type="scientific">Candidatus Fervidibacter sacchari</name>
    <dbReference type="NCBI Taxonomy" id="1448929"/>
    <lineage>
        <taxon>Bacteria</taxon>
        <taxon>Candidatus Fervidibacterota</taxon>
        <taxon>Candidatus Fervidibacter</taxon>
    </lineage>
</organism>
<dbReference type="Proteomes" id="UP001204798">
    <property type="component" value="Unassembled WGS sequence"/>
</dbReference>
<keyword evidence="2" id="KW-0731">Sigma factor</keyword>
<dbReference type="PANTHER" id="PTHR30603">
    <property type="entry name" value="RNA POLYMERASE SIGMA FACTOR RPO"/>
    <property type="match status" value="1"/>
</dbReference>
<dbReference type="InterPro" id="IPR007630">
    <property type="entry name" value="RNA_pol_sigma70_r4"/>
</dbReference>
<evidence type="ECO:0000256" key="1">
    <source>
        <dbReference type="ARBA" id="ARBA00023015"/>
    </source>
</evidence>
<dbReference type="Pfam" id="PF04539">
    <property type="entry name" value="Sigma70_r3"/>
    <property type="match status" value="1"/>
</dbReference>
<dbReference type="InterPro" id="IPR050239">
    <property type="entry name" value="Sigma-70_RNA_pol_init_factors"/>
</dbReference>
<dbReference type="Pfam" id="PF04542">
    <property type="entry name" value="Sigma70_r2"/>
    <property type="match status" value="1"/>
</dbReference>
<dbReference type="InterPro" id="IPR000943">
    <property type="entry name" value="RNA_pol_sigma70"/>
</dbReference>
<evidence type="ECO:0000256" key="2">
    <source>
        <dbReference type="ARBA" id="ARBA00023082"/>
    </source>
</evidence>
<evidence type="ECO:0000256" key="5">
    <source>
        <dbReference type="SAM" id="MobiDB-lite"/>
    </source>
</evidence>
<keyword evidence="1" id="KW-0805">Transcription regulation</keyword>
<dbReference type="RefSeq" id="WP_259099759.1">
    <property type="nucleotide sequence ID" value="NZ_CP130454.1"/>
</dbReference>
<evidence type="ECO:0000313" key="7">
    <source>
        <dbReference type="EMBL" id="MCS3920477.1"/>
    </source>
</evidence>
<dbReference type="Gene3D" id="1.20.120.1810">
    <property type="match status" value="1"/>
</dbReference>
<accession>A0ABT2ERD1</accession>
<dbReference type="InterPro" id="IPR036388">
    <property type="entry name" value="WH-like_DNA-bd_sf"/>
</dbReference>
<feature type="region of interest" description="Disordered" evidence="5">
    <location>
        <begin position="34"/>
        <end position="58"/>
    </location>
</feature>
<evidence type="ECO:0000256" key="3">
    <source>
        <dbReference type="ARBA" id="ARBA00023125"/>
    </source>
</evidence>
<dbReference type="InterPro" id="IPR007624">
    <property type="entry name" value="RNA_pol_sigma70_r3"/>
</dbReference>
<dbReference type="Gene3D" id="1.10.10.10">
    <property type="entry name" value="Winged helix-like DNA-binding domain superfamily/Winged helix DNA-binding domain"/>
    <property type="match status" value="2"/>
</dbReference>
<evidence type="ECO:0000313" key="8">
    <source>
        <dbReference type="Proteomes" id="UP001204798"/>
    </source>
</evidence>